<proteinExistence type="predicted"/>
<reference evidence="1 2" key="1">
    <citation type="submission" date="2018-07" db="EMBL/GenBank/DDBJ databases">
        <title>A high quality draft genome assembly of the barn swallow (H. rustica rustica).</title>
        <authorList>
            <person name="Formenti G."/>
            <person name="Chiara M."/>
            <person name="Poveda L."/>
            <person name="Francoijs K.-J."/>
            <person name="Bonisoli-Alquati A."/>
            <person name="Canova L."/>
            <person name="Gianfranceschi L."/>
            <person name="Horner D.S."/>
            <person name="Saino N."/>
        </authorList>
    </citation>
    <scope>NUCLEOTIDE SEQUENCE [LARGE SCALE GENOMIC DNA]</scope>
    <source>
        <strain evidence="1">Chelidonia</strain>
        <tissue evidence="1">Blood</tissue>
    </source>
</reference>
<dbReference type="OrthoDB" id="10628683at2759"/>
<organism evidence="1 2">
    <name type="scientific">Hirundo rustica rustica</name>
    <dbReference type="NCBI Taxonomy" id="333673"/>
    <lineage>
        <taxon>Eukaryota</taxon>
        <taxon>Metazoa</taxon>
        <taxon>Chordata</taxon>
        <taxon>Craniata</taxon>
        <taxon>Vertebrata</taxon>
        <taxon>Euteleostomi</taxon>
        <taxon>Archelosauria</taxon>
        <taxon>Archosauria</taxon>
        <taxon>Dinosauria</taxon>
        <taxon>Saurischia</taxon>
        <taxon>Theropoda</taxon>
        <taxon>Coelurosauria</taxon>
        <taxon>Aves</taxon>
        <taxon>Neognathae</taxon>
        <taxon>Neoaves</taxon>
        <taxon>Telluraves</taxon>
        <taxon>Australaves</taxon>
        <taxon>Passeriformes</taxon>
        <taxon>Sylvioidea</taxon>
        <taxon>Hirundinidae</taxon>
        <taxon>Hirundo</taxon>
    </lineage>
</organism>
<comment type="caution">
    <text evidence="1">The sequence shown here is derived from an EMBL/GenBank/DDBJ whole genome shotgun (WGS) entry which is preliminary data.</text>
</comment>
<protein>
    <submittedName>
        <fullName evidence="1">Uncharacterized protein</fullName>
    </submittedName>
</protein>
<evidence type="ECO:0000313" key="2">
    <source>
        <dbReference type="Proteomes" id="UP000269221"/>
    </source>
</evidence>
<dbReference type="EMBL" id="QRBI01000106">
    <property type="protein sequence ID" value="RMC13189.1"/>
    <property type="molecule type" value="Genomic_DNA"/>
</dbReference>
<name>A0A3M0KIW9_HIRRU</name>
<dbReference type="Proteomes" id="UP000269221">
    <property type="component" value="Unassembled WGS sequence"/>
</dbReference>
<keyword evidence="2" id="KW-1185">Reference proteome</keyword>
<accession>A0A3M0KIW9</accession>
<evidence type="ECO:0000313" key="1">
    <source>
        <dbReference type="EMBL" id="RMC13189.1"/>
    </source>
</evidence>
<gene>
    <name evidence="1" type="ORF">DUI87_10723</name>
</gene>
<dbReference type="AlphaFoldDB" id="A0A3M0KIW9"/>
<sequence>MMKAFLLPKWLLKGRTEHCLTCTAANAQLKFRSFQSHQQGEPGECTLPPQGDMHIHPQVDEILQGTLVPQAAKPASRDPPVEIKITCIPLTSVLQEDEKKCLHSDEDALANIKSTLKLDAIVSKL</sequence>